<evidence type="ECO:0000313" key="3">
    <source>
        <dbReference type="EMBL" id="WXA94282.1"/>
    </source>
</evidence>
<gene>
    <name evidence="3" type="ORF">LZC95_48540</name>
</gene>
<dbReference type="EMBL" id="CP089982">
    <property type="protein sequence ID" value="WXA94282.1"/>
    <property type="molecule type" value="Genomic_DNA"/>
</dbReference>
<organism evidence="3 4">
    <name type="scientific">Pendulispora brunnea</name>
    <dbReference type="NCBI Taxonomy" id="2905690"/>
    <lineage>
        <taxon>Bacteria</taxon>
        <taxon>Pseudomonadati</taxon>
        <taxon>Myxococcota</taxon>
        <taxon>Myxococcia</taxon>
        <taxon>Myxococcales</taxon>
        <taxon>Sorangiineae</taxon>
        <taxon>Pendulisporaceae</taxon>
        <taxon>Pendulispora</taxon>
    </lineage>
</organism>
<sequence length="101" mass="11008">MRRSTGRPAKLHVDGAFFSNDIDLLCDAAVRGLGIALLPRMLVRPHLESGALVQVRAFIDAAVAWVSRELAAGQRPSPRELPGVVAKKTKKAAPRSRRKRS</sequence>
<dbReference type="InterPro" id="IPR005119">
    <property type="entry name" value="LysR_subst-bd"/>
</dbReference>
<feature type="domain" description="LysR substrate-binding" evidence="2">
    <location>
        <begin position="7"/>
        <end position="53"/>
    </location>
</feature>
<evidence type="ECO:0000256" key="1">
    <source>
        <dbReference type="SAM" id="MobiDB-lite"/>
    </source>
</evidence>
<dbReference type="Proteomes" id="UP001379533">
    <property type="component" value="Chromosome"/>
</dbReference>
<dbReference type="SUPFAM" id="SSF53850">
    <property type="entry name" value="Periplasmic binding protein-like II"/>
    <property type="match status" value="1"/>
</dbReference>
<proteinExistence type="predicted"/>
<dbReference type="Gene3D" id="3.40.190.10">
    <property type="entry name" value="Periplasmic binding protein-like II"/>
    <property type="match status" value="1"/>
</dbReference>
<accession>A0ABZ2KA88</accession>
<reference evidence="3 4" key="1">
    <citation type="submission" date="2021-12" db="EMBL/GenBank/DDBJ databases">
        <title>Discovery of the Pendulisporaceae a myxobacterial family with distinct sporulation behavior and unique specialized metabolism.</title>
        <authorList>
            <person name="Garcia R."/>
            <person name="Popoff A."/>
            <person name="Bader C.D."/>
            <person name="Loehr J."/>
            <person name="Walesch S."/>
            <person name="Walt C."/>
            <person name="Boldt J."/>
            <person name="Bunk B."/>
            <person name="Haeckl F.J.F.P.J."/>
            <person name="Gunesch A.P."/>
            <person name="Birkelbach J."/>
            <person name="Nuebel U."/>
            <person name="Pietschmann T."/>
            <person name="Bach T."/>
            <person name="Mueller R."/>
        </authorList>
    </citation>
    <scope>NUCLEOTIDE SEQUENCE [LARGE SCALE GENOMIC DNA]</scope>
    <source>
        <strain evidence="3 4">MSr12523</strain>
    </source>
</reference>
<protein>
    <submittedName>
        <fullName evidence="3">LysR substrate-binding domain-containing protein</fullName>
    </submittedName>
</protein>
<evidence type="ECO:0000313" key="4">
    <source>
        <dbReference type="Proteomes" id="UP001379533"/>
    </source>
</evidence>
<keyword evidence="4" id="KW-1185">Reference proteome</keyword>
<dbReference type="Pfam" id="PF03466">
    <property type="entry name" value="LysR_substrate"/>
    <property type="match status" value="1"/>
</dbReference>
<name>A0ABZ2KA88_9BACT</name>
<feature type="compositionally biased region" description="Basic residues" evidence="1">
    <location>
        <begin position="87"/>
        <end position="101"/>
    </location>
</feature>
<evidence type="ECO:0000259" key="2">
    <source>
        <dbReference type="Pfam" id="PF03466"/>
    </source>
</evidence>
<feature type="region of interest" description="Disordered" evidence="1">
    <location>
        <begin position="72"/>
        <end position="101"/>
    </location>
</feature>